<feature type="region of interest" description="Disordered" evidence="1">
    <location>
        <begin position="134"/>
        <end position="180"/>
    </location>
</feature>
<accession>A0AAD9MA04</accession>
<dbReference type="EMBL" id="JAQQPM010000002">
    <property type="protein sequence ID" value="KAK2068477.1"/>
    <property type="molecule type" value="Genomic_DNA"/>
</dbReference>
<sequence>MYMYIAFLPCCYYCCDLSFANLLIANIDSLSDLDDLVYDIPGIPTAPLAPAPTPAKPAKITPAIHRAAAYKAKRRKLAKAYAIAYKLAKKEGLRRSKRTTGSNAGRYTTNSSLIANKDDNNAYNGAYVPLANIEEEEGGSSNDNSINSSTSDSADKGKGSSACKRDKGASRCKDTPLHKR</sequence>
<evidence type="ECO:0000256" key="1">
    <source>
        <dbReference type="SAM" id="MobiDB-lite"/>
    </source>
</evidence>
<feature type="compositionally biased region" description="Basic and acidic residues" evidence="1">
    <location>
        <begin position="153"/>
        <end position="180"/>
    </location>
</feature>
<gene>
    <name evidence="2" type="ORF">P8C59_003112</name>
</gene>
<proteinExistence type="predicted"/>
<name>A0AAD9MA04_9PEZI</name>
<evidence type="ECO:0000313" key="3">
    <source>
        <dbReference type="Proteomes" id="UP001217918"/>
    </source>
</evidence>
<dbReference type="Proteomes" id="UP001217918">
    <property type="component" value="Unassembled WGS sequence"/>
</dbReference>
<evidence type="ECO:0000313" key="2">
    <source>
        <dbReference type="EMBL" id="KAK2068477.1"/>
    </source>
</evidence>
<dbReference type="AlphaFoldDB" id="A0AAD9MA04"/>
<protein>
    <submittedName>
        <fullName evidence="2">Uncharacterized protein</fullName>
    </submittedName>
</protein>
<comment type="caution">
    <text evidence="2">The sequence shown here is derived from an EMBL/GenBank/DDBJ whole genome shotgun (WGS) entry which is preliminary data.</text>
</comment>
<organism evidence="2 3">
    <name type="scientific">Phyllachora maydis</name>
    <dbReference type="NCBI Taxonomy" id="1825666"/>
    <lineage>
        <taxon>Eukaryota</taxon>
        <taxon>Fungi</taxon>
        <taxon>Dikarya</taxon>
        <taxon>Ascomycota</taxon>
        <taxon>Pezizomycotina</taxon>
        <taxon>Sordariomycetes</taxon>
        <taxon>Sordariomycetidae</taxon>
        <taxon>Phyllachorales</taxon>
        <taxon>Phyllachoraceae</taxon>
        <taxon>Phyllachora</taxon>
    </lineage>
</organism>
<keyword evidence="3" id="KW-1185">Reference proteome</keyword>
<reference evidence="2" key="1">
    <citation type="journal article" date="2023" name="Mol. Plant Microbe Interact.">
        <title>Elucidating the Obligate Nature and Biological Capacity of an Invasive Fungal Corn Pathogen.</title>
        <authorList>
            <person name="MacCready J.S."/>
            <person name="Roggenkamp E.M."/>
            <person name="Gdanetz K."/>
            <person name="Chilvers M.I."/>
        </authorList>
    </citation>
    <scope>NUCLEOTIDE SEQUENCE</scope>
    <source>
        <strain evidence="2">PM02</strain>
    </source>
</reference>
<feature type="compositionally biased region" description="Low complexity" evidence="1">
    <location>
        <begin position="139"/>
        <end position="152"/>
    </location>
</feature>